<keyword evidence="2" id="KW-1185">Reference proteome</keyword>
<dbReference type="Gene3D" id="1.10.238.160">
    <property type="match status" value="1"/>
</dbReference>
<accession>A0ABU4Q1G1</accession>
<dbReference type="InterPro" id="IPR010260">
    <property type="entry name" value="AlpA"/>
</dbReference>
<dbReference type="EMBL" id="JAWXXP010000001">
    <property type="protein sequence ID" value="MDX5994019.1"/>
    <property type="molecule type" value="Genomic_DNA"/>
</dbReference>
<organism evidence="1 2">
    <name type="scientific">Ectopseudomonas alcaliphila</name>
    <dbReference type="NCBI Taxonomy" id="101564"/>
    <lineage>
        <taxon>Bacteria</taxon>
        <taxon>Pseudomonadati</taxon>
        <taxon>Pseudomonadota</taxon>
        <taxon>Gammaproteobacteria</taxon>
        <taxon>Pseudomonadales</taxon>
        <taxon>Pseudomonadaceae</taxon>
        <taxon>Ectopseudomonas</taxon>
    </lineage>
</organism>
<dbReference type="PANTHER" id="PTHR36154">
    <property type="entry name" value="DNA-BINDING TRANSCRIPTIONAL ACTIVATOR ALPA"/>
    <property type="match status" value="1"/>
</dbReference>
<evidence type="ECO:0000313" key="1">
    <source>
        <dbReference type="EMBL" id="MDX5994019.1"/>
    </source>
</evidence>
<dbReference type="InterPro" id="IPR052931">
    <property type="entry name" value="Prophage_regulatory_activator"/>
</dbReference>
<comment type="caution">
    <text evidence="1">The sequence shown here is derived from an EMBL/GenBank/DDBJ whole genome shotgun (WGS) entry which is preliminary data.</text>
</comment>
<dbReference type="PANTHER" id="PTHR36154:SF1">
    <property type="entry name" value="DNA-BINDING TRANSCRIPTIONAL ACTIVATOR ALPA"/>
    <property type="match status" value="1"/>
</dbReference>
<proteinExistence type="predicted"/>
<gene>
    <name evidence="1" type="ORF">SIM71_18310</name>
</gene>
<dbReference type="Pfam" id="PF05930">
    <property type="entry name" value="Phage_AlpA"/>
    <property type="match status" value="1"/>
</dbReference>
<sequence length="75" mass="8835">MHDRESKPKRLIRLPTVIERVGLKKGAIEDRLNPASPRYDETFPKKVKIGKNSVAWLEEEVDFWIECQVERSRTN</sequence>
<name>A0ABU4Q1G1_9GAMM</name>
<dbReference type="Proteomes" id="UP001278050">
    <property type="component" value="Unassembled WGS sequence"/>
</dbReference>
<evidence type="ECO:0000313" key="2">
    <source>
        <dbReference type="Proteomes" id="UP001278050"/>
    </source>
</evidence>
<dbReference type="RefSeq" id="WP_074679076.1">
    <property type="nucleotide sequence ID" value="NZ_CBCSET010000004.1"/>
</dbReference>
<protein>
    <submittedName>
        <fullName evidence="1">AlpA family phage regulatory protein</fullName>
    </submittedName>
</protein>
<reference evidence="1 2" key="1">
    <citation type="submission" date="2023-11" db="EMBL/GenBank/DDBJ databases">
        <title>MicrobeMod: A computational toolkit for identifying prokaryotic methylation and restriction-modification with nanopore sequencing.</title>
        <authorList>
            <person name="Crits-Christoph A."/>
            <person name="Kang S.C."/>
            <person name="Lee H."/>
            <person name="Ostrov N."/>
        </authorList>
    </citation>
    <scope>NUCLEOTIDE SEQUENCE [LARGE SCALE GENOMIC DNA]</scope>
    <source>
        <strain evidence="1 2">ATCC BAA-571</strain>
    </source>
</reference>